<organism evidence="3 4">
    <name type="scientific">Streptomyces albipurpureus</name>
    <dbReference type="NCBI Taxonomy" id="2897419"/>
    <lineage>
        <taxon>Bacteria</taxon>
        <taxon>Bacillati</taxon>
        <taxon>Actinomycetota</taxon>
        <taxon>Actinomycetes</taxon>
        <taxon>Kitasatosporales</taxon>
        <taxon>Streptomycetaceae</taxon>
        <taxon>Streptomyces</taxon>
    </lineage>
</organism>
<reference evidence="3" key="1">
    <citation type="submission" date="2022-06" db="EMBL/GenBank/DDBJ databases">
        <title>Genome public.</title>
        <authorList>
            <person name="Sun Q."/>
        </authorList>
    </citation>
    <scope>NUCLEOTIDE SEQUENCE</scope>
    <source>
        <strain evidence="3">CWNU-1</strain>
    </source>
</reference>
<dbReference type="InterPro" id="IPR025330">
    <property type="entry name" value="DUF4236"/>
</dbReference>
<dbReference type="Proteomes" id="UP001431429">
    <property type="component" value="Unassembled WGS sequence"/>
</dbReference>
<feature type="compositionally biased region" description="Basic residues" evidence="1">
    <location>
        <begin position="56"/>
        <end position="65"/>
    </location>
</feature>
<gene>
    <name evidence="3" type="ORF">NBG84_01630</name>
</gene>
<proteinExistence type="predicted"/>
<evidence type="ECO:0000313" key="4">
    <source>
        <dbReference type="Proteomes" id="UP001431429"/>
    </source>
</evidence>
<evidence type="ECO:0000256" key="1">
    <source>
        <dbReference type="SAM" id="MobiDB-lite"/>
    </source>
</evidence>
<protein>
    <submittedName>
        <fullName evidence="3">DUF4236 domain-containing protein</fullName>
    </submittedName>
</protein>
<evidence type="ECO:0000259" key="2">
    <source>
        <dbReference type="Pfam" id="PF14020"/>
    </source>
</evidence>
<accession>A0ABT0UG87</accession>
<name>A0ABT0UG87_9ACTN</name>
<feature type="domain" description="DUF4236" evidence="2">
    <location>
        <begin position="3"/>
        <end position="57"/>
    </location>
</feature>
<evidence type="ECO:0000313" key="3">
    <source>
        <dbReference type="EMBL" id="MCM2387024.1"/>
    </source>
</evidence>
<keyword evidence="4" id="KW-1185">Reference proteome</keyword>
<sequence length="65" mass="7626">MSFHYHKRITLIPKLLHLNIGTHGWTLTLGGRRAHLTRDSHGRRGAAVRLPGGFTWRRHSRRNRH</sequence>
<dbReference type="RefSeq" id="WP_250917385.1">
    <property type="nucleotide sequence ID" value="NZ_JAMQAW010000002.1"/>
</dbReference>
<dbReference type="EMBL" id="JAMQAW010000002">
    <property type="protein sequence ID" value="MCM2387024.1"/>
    <property type="molecule type" value="Genomic_DNA"/>
</dbReference>
<comment type="caution">
    <text evidence="3">The sequence shown here is derived from an EMBL/GenBank/DDBJ whole genome shotgun (WGS) entry which is preliminary data.</text>
</comment>
<feature type="region of interest" description="Disordered" evidence="1">
    <location>
        <begin position="38"/>
        <end position="65"/>
    </location>
</feature>
<dbReference type="Pfam" id="PF14020">
    <property type="entry name" value="DUF4236"/>
    <property type="match status" value="1"/>
</dbReference>